<evidence type="ECO:0000256" key="4">
    <source>
        <dbReference type="ARBA" id="ARBA00022630"/>
    </source>
</evidence>
<dbReference type="UniPathway" id="UPA00277">
    <property type="reaction ID" value="UER00407"/>
</dbReference>
<dbReference type="GO" id="GO:0009398">
    <property type="term" value="P:FMN biosynthetic process"/>
    <property type="evidence" value="ECO:0007669"/>
    <property type="project" value="TreeGrafter"/>
</dbReference>
<evidence type="ECO:0000256" key="6">
    <source>
        <dbReference type="ARBA" id="ARBA00022679"/>
    </source>
</evidence>
<proteinExistence type="inferred from homology"/>
<dbReference type="GO" id="GO:0008531">
    <property type="term" value="F:riboflavin kinase activity"/>
    <property type="evidence" value="ECO:0007669"/>
    <property type="project" value="TreeGrafter"/>
</dbReference>
<keyword evidence="13" id="KW-0418">Kinase</keyword>
<dbReference type="Gene3D" id="3.40.50.620">
    <property type="entry name" value="HUPs"/>
    <property type="match status" value="1"/>
</dbReference>
<keyword evidence="9" id="KW-0274">FAD</keyword>
<keyword evidence="8" id="KW-0547">Nucleotide-binding</keyword>
<dbReference type="OrthoDB" id="9803667at2"/>
<evidence type="ECO:0000256" key="5">
    <source>
        <dbReference type="ARBA" id="ARBA00022643"/>
    </source>
</evidence>
<dbReference type="PANTHER" id="PTHR22749">
    <property type="entry name" value="RIBOFLAVIN KINASE/FMN ADENYLYLTRANSFERASE"/>
    <property type="match status" value="1"/>
</dbReference>
<dbReference type="Proteomes" id="UP000199413">
    <property type="component" value="Unassembled WGS sequence"/>
</dbReference>
<dbReference type="AlphaFoldDB" id="A0A1C6SD05"/>
<dbReference type="GO" id="GO:0009231">
    <property type="term" value="P:riboflavin biosynthetic process"/>
    <property type="evidence" value="ECO:0007669"/>
    <property type="project" value="InterPro"/>
</dbReference>
<evidence type="ECO:0000256" key="9">
    <source>
        <dbReference type="ARBA" id="ARBA00022827"/>
    </source>
</evidence>
<dbReference type="EMBL" id="FMHV01000002">
    <property type="protein sequence ID" value="SCL27344.1"/>
    <property type="molecule type" value="Genomic_DNA"/>
</dbReference>
<dbReference type="InterPro" id="IPR014729">
    <property type="entry name" value="Rossmann-like_a/b/a_fold"/>
</dbReference>
<keyword evidence="7 13" id="KW-0548">Nucleotidyltransferase</keyword>
<evidence type="ECO:0000259" key="12">
    <source>
        <dbReference type="Pfam" id="PF06574"/>
    </source>
</evidence>
<dbReference type="InterPro" id="IPR015864">
    <property type="entry name" value="FAD_synthase"/>
</dbReference>
<comment type="similarity">
    <text evidence="2">Belongs to the RibF family.</text>
</comment>
<dbReference type="SUPFAM" id="SSF52374">
    <property type="entry name" value="Nucleotidylyl transferase"/>
    <property type="match status" value="1"/>
</dbReference>
<comment type="pathway">
    <text evidence="1">Cofactor biosynthesis; FAD biosynthesis; FAD from FMN: step 1/1.</text>
</comment>
<dbReference type="EC" id="2.7.7.2" evidence="3"/>
<evidence type="ECO:0000256" key="2">
    <source>
        <dbReference type="ARBA" id="ARBA00010214"/>
    </source>
</evidence>
<dbReference type="GO" id="GO:0006747">
    <property type="term" value="P:FAD biosynthetic process"/>
    <property type="evidence" value="ECO:0007669"/>
    <property type="project" value="UniProtKB-UniPathway"/>
</dbReference>
<evidence type="ECO:0000313" key="14">
    <source>
        <dbReference type="Proteomes" id="UP000199413"/>
    </source>
</evidence>
<dbReference type="InterPro" id="IPR023468">
    <property type="entry name" value="Riboflavin_kinase"/>
</dbReference>
<dbReference type="Pfam" id="PF06574">
    <property type="entry name" value="FAD_syn"/>
    <property type="match status" value="1"/>
</dbReference>
<keyword evidence="6 13" id="KW-0808">Transferase</keyword>
<protein>
    <recommendedName>
        <fullName evidence="3">FAD synthase</fullName>
        <ecNumber evidence="3">2.7.7.2</ecNumber>
    </recommendedName>
</protein>
<dbReference type="STRING" id="568872.GA0070624_3483"/>
<evidence type="ECO:0000256" key="10">
    <source>
        <dbReference type="ARBA" id="ARBA00022840"/>
    </source>
</evidence>
<feature type="domain" description="FAD synthetase" evidence="12">
    <location>
        <begin position="30"/>
        <end position="182"/>
    </location>
</feature>
<dbReference type="CDD" id="cd02064">
    <property type="entry name" value="FAD_synthetase_N"/>
    <property type="match status" value="1"/>
</dbReference>
<reference evidence="14" key="1">
    <citation type="submission" date="2016-06" db="EMBL/GenBank/DDBJ databases">
        <authorList>
            <person name="Varghese N."/>
            <person name="Submissions Spin"/>
        </authorList>
    </citation>
    <scope>NUCLEOTIDE SEQUENCE [LARGE SCALE GENOMIC DNA]</scope>
    <source>
        <strain evidence="14">DSM 45431</strain>
    </source>
</reference>
<dbReference type="FunFam" id="3.40.50.620:FF:000021">
    <property type="entry name" value="Riboflavin biosynthesis protein"/>
    <property type="match status" value="1"/>
</dbReference>
<sequence length="287" mass="30956">MTANAVPLDEGPDWSARLWRNPDQIPGHLGPTVVTIGHFDGVHRGHRRLVAEAQTRGHRLGVATVVVTFDRHPATVLSPGSEPPALTDLHGKMARLVGCGADFVLALPLSVQFLETSPEDFVRELLVERLQSRSVVVGSNFRFGHRAAGSPATLAELGRPSGLEVVRMGLLEHAGRPVSSTRIRAEIAAGRLRTAAMLLGRHYHLDAVVTAPRRDGVDGRLAAGRAWPGAGRYICTVHDPDAAGRPTHPAVVKVDERGYVAVATPDRQTGRSAVGARIRMEFLREVR</sequence>
<evidence type="ECO:0000256" key="1">
    <source>
        <dbReference type="ARBA" id="ARBA00004726"/>
    </source>
</evidence>
<evidence type="ECO:0000256" key="8">
    <source>
        <dbReference type="ARBA" id="ARBA00022741"/>
    </source>
</evidence>
<keyword evidence="4" id="KW-0285">Flavoprotein</keyword>
<keyword evidence="5" id="KW-0288">FMN</keyword>
<evidence type="ECO:0000313" key="13">
    <source>
        <dbReference type="EMBL" id="SCL27344.1"/>
    </source>
</evidence>
<dbReference type="GO" id="GO:0003919">
    <property type="term" value="F:FMN adenylyltransferase activity"/>
    <property type="evidence" value="ECO:0007669"/>
    <property type="project" value="UniProtKB-EC"/>
</dbReference>
<dbReference type="PANTHER" id="PTHR22749:SF6">
    <property type="entry name" value="RIBOFLAVIN KINASE"/>
    <property type="match status" value="1"/>
</dbReference>
<keyword evidence="10" id="KW-0067">ATP-binding</keyword>
<evidence type="ECO:0000256" key="11">
    <source>
        <dbReference type="ARBA" id="ARBA00049494"/>
    </source>
</evidence>
<accession>A0A1C6SD05</accession>
<evidence type="ECO:0000256" key="7">
    <source>
        <dbReference type="ARBA" id="ARBA00022695"/>
    </source>
</evidence>
<gene>
    <name evidence="13" type="ORF">GA0070624_3483</name>
</gene>
<name>A0A1C6SD05_9ACTN</name>
<evidence type="ECO:0000256" key="3">
    <source>
        <dbReference type="ARBA" id="ARBA00012393"/>
    </source>
</evidence>
<comment type="catalytic activity">
    <reaction evidence="11">
        <text>FMN + ATP + H(+) = FAD + diphosphate</text>
        <dbReference type="Rhea" id="RHEA:17237"/>
        <dbReference type="ChEBI" id="CHEBI:15378"/>
        <dbReference type="ChEBI" id="CHEBI:30616"/>
        <dbReference type="ChEBI" id="CHEBI:33019"/>
        <dbReference type="ChEBI" id="CHEBI:57692"/>
        <dbReference type="ChEBI" id="CHEBI:58210"/>
        <dbReference type="EC" id="2.7.7.2"/>
    </reaction>
</comment>
<dbReference type="GO" id="GO:0005524">
    <property type="term" value="F:ATP binding"/>
    <property type="evidence" value="ECO:0007669"/>
    <property type="project" value="UniProtKB-KW"/>
</dbReference>
<dbReference type="RefSeq" id="WP_141715068.1">
    <property type="nucleotide sequence ID" value="NZ_FMHV01000002.1"/>
</dbReference>
<keyword evidence="14" id="KW-1185">Reference proteome</keyword>
<organism evidence="13 14">
    <name type="scientific">Micromonospora rhizosphaerae</name>
    <dbReference type="NCBI Taxonomy" id="568872"/>
    <lineage>
        <taxon>Bacteria</taxon>
        <taxon>Bacillati</taxon>
        <taxon>Actinomycetota</taxon>
        <taxon>Actinomycetes</taxon>
        <taxon>Micromonosporales</taxon>
        <taxon>Micromonosporaceae</taxon>
        <taxon>Micromonospora</taxon>
    </lineage>
</organism>